<dbReference type="GeneID" id="80883433"/>
<dbReference type="Pfam" id="PF00072">
    <property type="entry name" value="Response_reg"/>
    <property type="match status" value="1"/>
</dbReference>
<dbReference type="PROSITE" id="PS50110">
    <property type="entry name" value="RESPONSE_REGULATORY"/>
    <property type="match status" value="1"/>
</dbReference>
<sequence length="65" mass="7541">MLHLEKISRVELAEDGYEAVELVRNSIVLGRHFDVILMNIQMPNMDGIEATRIIRSECRADRICR</sequence>
<dbReference type="Proteomes" id="UP001217417">
    <property type="component" value="Unassembled WGS sequence"/>
</dbReference>
<dbReference type="Gene3D" id="3.40.50.2300">
    <property type="match status" value="1"/>
</dbReference>
<keyword evidence="1" id="KW-0597">Phosphoprotein</keyword>
<dbReference type="RefSeq" id="XP_056042408.1">
    <property type="nucleotide sequence ID" value="XM_056188267.1"/>
</dbReference>
<keyword evidence="6" id="KW-1185">Reference proteome</keyword>
<name>A0AAD7QPI9_9ASCO</name>
<dbReference type="PANTHER" id="PTHR45339">
    <property type="entry name" value="HYBRID SIGNAL TRANSDUCTION HISTIDINE KINASE J"/>
    <property type="match status" value="1"/>
</dbReference>
<accession>A0AAD7QPI9</accession>
<comment type="caution">
    <text evidence="5">The sequence shown here is derived from an EMBL/GenBank/DDBJ whole genome shotgun (WGS) entry which is preliminary data.</text>
</comment>
<evidence type="ECO:0000256" key="3">
    <source>
        <dbReference type="PROSITE-ProRule" id="PRU00169"/>
    </source>
</evidence>
<evidence type="ECO:0000313" key="6">
    <source>
        <dbReference type="Proteomes" id="UP001217417"/>
    </source>
</evidence>
<dbReference type="GO" id="GO:0006950">
    <property type="term" value="P:response to stress"/>
    <property type="evidence" value="ECO:0007669"/>
    <property type="project" value="UniProtKB-ARBA"/>
</dbReference>
<dbReference type="InterPro" id="IPR011006">
    <property type="entry name" value="CheY-like_superfamily"/>
</dbReference>
<dbReference type="AlphaFoldDB" id="A0AAD7QPI9"/>
<organism evidence="5 6">
    <name type="scientific">Lipomyces tetrasporus</name>
    <dbReference type="NCBI Taxonomy" id="54092"/>
    <lineage>
        <taxon>Eukaryota</taxon>
        <taxon>Fungi</taxon>
        <taxon>Dikarya</taxon>
        <taxon>Ascomycota</taxon>
        <taxon>Saccharomycotina</taxon>
        <taxon>Lipomycetes</taxon>
        <taxon>Lipomycetales</taxon>
        <taxon>Lipomycetaceae</taxon>
        <taxon>Lipomyces</taxon>
    </lineage>
</organism>
<dbReference type="PANTHER" id="PTHR45339:SF1">
    <property type="entry name" value="HYBRID SIGNAL TRANSDUCTION HISTIDINE KINASE J"/>
    <property type="match status" value="1"/>
</dbReference>
<evidence type="ECO:0000259" key="4">
    <source>
        <dbReference type="PROSITE" id="PS50110"/>
    </source>
</evidence>
<dbReference type="EMBL" id="JARPMG010000008">
    <property type="protein sequence ID" value="KAJ8098958.1"/>
    <property type="molecule type" value="Genomic_DNA"/>
</dbReference>
<feature type="domain" description="Response regulatory" evidence="4">
    <location>
        <begin position="1"/>
        <end position="65"/>
    </location>
</feature>
<dbReference type="InterPro" id="IPR001789">
    <property type="entry name" value="Sig_transdc_resp-reg_receiver"/>
</dbReference>
<evidence type="ECO:0000256" key="2">
    <source>
        <dbReference type="ARBA" id="ARBA00023012"/>
    </source>
</evidence>
<comment type="caution">
    <text evidence="3">Lacks conserved residue(s) required for the propagation of feature annotation.</text>
</comment>
<keyword evidence="2" id="KW-0902">Two-component regulatory system</keyword>
<evidence type="ECO:0000256" key="1">
    <source>
        <dbReference type="ARBA" id="ARBA00022553"/>
    </source>
</evidence>
<dbReference type="SUPFAM" id="SSF52172">
    <property type="entry name" value="CheY-like"/>
    <property type="match status" value="1"/>
</dbReference>
<gene>
    <name evidence="5" type="ORF">POJ06DRAFT_258413</name>
</gene>
<protein>
    <recommendedName>
        <fullName evidence="4">Response regulatory domain-containing protein</fullName>
    </recommendedName>
</protein>
<proteinExistence type="predicted"/>
<evidence type="ECO:0000313" key="5">
    <source>
        <dbReference type="EMBL" id="KAJ8098958.1"/>
    </source>
</evidence>
<reference evidence="5" key="1">
    <citation type="submission" date="2023-03" db="EMBL/GenBank/DDBJ databases">
        <title>Near-Complete genome sequence of Lipomyces tetrasporous NRRL Y-64009, an oleaginous yeast capable of growing on lignocellulosic hydrolysates.</title>
        <authorList>
            <consortium name="Lawrence Berkeley National Laboratory"/>
            <person name="Jagtap S.S."/>
            <person name="Liu J.-J."/>
            <person name="Walukiewicz H.E."/>
            <person name="Pangilinan J."/>
            <person name="Lipzen A."/>
            <person name="Ahrendt S."/>
            <person name="Koriabine M."/>
            <person name="Cobaugh K."/>
            <person name="Salamov A."/>
            <person name="Yoshinaga Y."/>
            <person name="Ng V."/>
            <person name="Daum C."/>
            <person name="Grigoriev I.V."/>
            <person name="Slininger P.J."/>
            <person name="Dien B.S."/>
            <person name="Jin Y.-S."/>
            <person name="Rao C.V."/>
        </authorList>
    </citation>
    <scope>NUCLEOTIDE SEQUENCE</scope>
    <source>
        <strain evidence="5">NRRL Y-64009</strain>
    </source>
</reference>
<dbReference type="GO" id="GO:0000160">
    <property type="term" value="P:phosphorelay signal transduction system"/>
    <property type="evidence" value="ECO:0007669"/>
    <property type="project" value="UniProtKB-KW"/>
</dbReference>